<dbReference type="Pfam" id="PF09579">
    <property type="entry name" value="Spore_YtfJ"/>
    <property type="match status" value="1"/>
</dbReference>
<proteinExistence type="predicted"/>
<accession>A0A1F7F3B3</accession>
<dbReference type="PANTHER" id="PTHR39162">
    <property type="entry name" value="GLL3345 PROTEIN"/>
    <property type="match status" value="1"/>
</dbReference>
<evidence type="ECO:0008006" key="3">
    <source>
        <dbReference type="Google" id="ProtNLM"/>
    </source>
</evidence>
<protein>
    <recommendedName>
        <fullName evidence="3">Sporulation protein YtfJ</fullName>
    </recommendedName>
</protein>
<organism evidence="1 2">
    <name type="scientific">Candidatus Raymondbacteria bacterium RIFOXYD12_FULL_49_13</name>
    <dbReference type="NCBI Taxonomy" id="1817890"/>
    <lineage>
        <taxon>Bacteria</taxon>
        <taxon>Raymondiibacteriota</taxon>
    </lineage>
</organism>
<dbReference type="PIRSF" id="PIRSF021377">
    <property type="entry name" value="YtfJ"/>
    <property type="match status" value="1"/>
</dbReference>
<evidence type="ECO:0000313" key="1">
    <source>
        <dbReference type="EMBL" id="OGK01149.1"/>
    </source>
</evidence>
<dbReference type="PANTHER" id="PTHR39162:SF1">
    <property type="entry name" value="SPORULATION PROTEIN YTFJ"/>
    <property type="match status" value="1"/>
</dbReference>
<dbReference type="Proteomes" id="UP000179243">
    <property type="component" value="Unassembled WGS sequence"/>
</dbReference>
<comment type="caution">
    <text evidence="1">The sequence shown here is derived from an EMBL/GenBank/DDBJ whole genome shotgun (WGS) entry which is preliminary data.</text>
</comment>
<dbReference type="AlphaFoldDB" id="A0A1F7F3B3"/>
<reference evidence="1 2" key="1">
    <citation type="journal article" date="2016" name="Nat. Commun.">
        <title>Thousands of microbial genomes shed light on interconnected biogeochemical processes in an aquifer system.</title>
        <authorList>
            <person name="Anantharaman K."/>
            <person name="Brown C.T."/>
            <person name="Hug L.A."/>
            <person name="Sharon I."/>
            <person name="Castelle C.J."/>
            <person name="Probst A.J."/>
            <person name="Thomas B.C."/>
            <person name="Singh A."/>
            <person name="Wilkins M.J."/>
            <person name="Karaoz U."/>
            <person name="Brodie E.L."/>
            <person name="Williams K.H."/>
            <person name="Hubbard S.S."/>
            <person name="Banfield J.F."/>
        </authorList>
    </citation>
    <scope>NUCLEOTIDE SEQUENCE [LARGE SCALE GENOMIC DNA]</scope>
</reference>
<dbReference type="EMBL" id="MFYX01000131">
    <property type="protein sequence ID" value="OGK01149.1"/>
    <property type="molecule type" value="Genomic_DNA"/>
</dbReference>
<gene>
    <name evidence="1" type="ORF">A2519_01330</name>
</gene>
<dbReference type="InterPro" id="IPR014229">
    <property type="entry name" value="Spore_YtfJ"/>
</dbReference>
<evidence type="ECO:0000313" key="2">
    <source>
        <dbReference type="Proteomes" id="UP000179243"/>
    </source>
</evidence>
<sequence>MTLESVVKTVMEEIRTIAKTETVVGKEIKAGESTIVPVSKISFGFGGGGGTGKEGKEGTGVAGGATVEPIAFIVVTNGRAQLMPLTDKSGNLGKVIDLIPEVLGKFTGKKAKENNQAADPKASE</sequence>
<name>A0A1F7F3B3_UNCRA</name>